<dbReference type="InterPro" id="IPR036890">
    <property type="entry name" value="HATPase_C_sf"/>
</dbReference>
<feature type="transmembrane region" description="Helical" evidence="7">
    <location>
        <begin position="97"/>
        <end position="118"/>
    </location>
</feature>
<feature type="transmembrane region" description="Helical" evidence="7">
    <location>
        <begin position="28"/>
        <end position="46"/>
    </location>
</feature>
<gene>
    <name evidence="9" type="ORF">GO493_28370</name>
</gene>
<keyword evidence="7" id="KW-0812">Transmembrane</keyword>
<dbReference type="SMART" id="SM00387">
    <property type="entry name" value="HATPase_c"/>
    <property type="match status" value="1"/>
</dbReference>
<evidence type="ECO:0000313" key="10">
    <source>
        <dbReference type="Proteomes" id="UP000461730"/>
    </source>
</evidence>
<keyword evidence="3" id="KW-0597">Phosphoprotein</keyword>
<dbReference type="PANTHER" id="PTHR43711:SF1">
    <property type="entry name" value="HISTIDINE KINASE 1"/>
    <property type="match status" value="1"/>
</dbReference>
<feature type="domain" description="Histidine kinase" evidence="8">
    <location>
        <begin position="228"/>
        <end position="443"/>
    </location>
</feature>
<feature type="transmembrane region" description="Helical" evidence="7">
    <location>
        <begin position="66"/>
        <end position="85"/>
    </location>
</feature>
<dbReference type="InterPro" id="IPR036097">
    <property type="entry name" value="HisK_dim/P_sf"/>
</dbReference>
<dbReference type="EC" id="2.7.13.3" evidence="2"/>
<comment type="catalytic activity">
    <reaction evidence="1">
        <text>ATP + protein L-histidine = ADP + protein N-phospho-L-histidine.</text>
        <dbReference type="EC" id="2.7.13.3"/>
    </reaction>
</comment>
<reference evidence="9 10" key="1">
    <citation type="submission" date="2019-12" db="EMBL/GenBank/DDBJ databases">
        <title>Chitinophaga sp. strain ysch24 (GDMCC 1.1355), whole genome shotgun sequence.</title>
        <authorList>
            <person name="Zhang X."/>
        </authorList>
    </citation>
    <scope>NUCLEOTIDE SEQUENCE [LARGE SCALE GENOMIC DNA]</scope>
    <source>
        <strain evidence="10">ysch24</strain>
    </source>
</reference>
<dbReference type="AlphaFoldDB" id="A0A7K1UCV3"/>
<dbReference type="SUPFAM" id="SSF47384">
    <property type="entry name" value="Homodimeric domain of signal transducing histidine kinase"/>
    <property type="match status" value="1"/>
</dbReference>
<dbReference type="SMART" id="SM00388">
    <property type="entry name" value="HisKA"/>
    <property type="match status" value="1"/>
</dbReference>
<evidence type="ECO:0000256" key="5">
    <source>
        <dbReference type="ARBA" id="ARBA00022777"/>
    </source>
</evidence>
<keyword evidence="10" id="KW-1185">Reference proteome</keyword>
<dbReference type="PRINTS" id="PR00344">
    <property type="entry name" value="BCTRLSENSOR"/>
</dbReference>
<feature type="transmembrane region" description="Helical" evidence="7">
    <location>
        <begin position="148"/>
        <end position="166"/>
    </location>
</feature>
<dbReference type="Gene3D" id="3.30.565.10">
    <property type="entry name" value="Histidine kinase-like ATPase, C-terminal domain"/>
    <property type="match status" value="1"/>
</dbReference>
<keyword evidence="7" id="KW-1133">Transmembrane helix</keyword>
<keyword evidence="5" id="KW-0418">Kinase</keyword>
<proteinExistence type="predicted"/>
<dbReference type="EMBL" id="WRXN01000020">
    <property type="protein sequence ID" value="MVT12207.1"/>
    <property type="molecule type" value="Genomic_DNA"/>
</dbReference>
<dbReference type="Pfam" id="PF00512">
    <property type="entry name" value="HisKA"/>
    <property type="match status" value="1"/>
</dbReference>
<evidence type="ECO:0000259" key="8">
    <source>
        <dbReference type="PROSITE" id="PS50109"/>
    </source>
</evidence>
<dbReference type="InterPro" id="IPR003661">
    <property type="entry name" value="HisK_dim/P_dom"/>
</dbReference>
<evidence type="ECO:0000256" key="2">
    <source>
        <dbReference type="ARBA" id="ARBA00012438"/>
    </source>
</evidence>
<feature type="transmembrane region" description="Helical" evidence="7">
    <location>
        <begin position="124"/>
        <end position="143"/>
    </location>
</feature>
<dbReference type="CDD" id="cd00075">
    <property type="entry name" value="HATPase"/>
    <property type="match status" value="1"/>
</dbReference>
<keyword evidence="6" id="KW-0902">Two-component regulatory system</keyword>
<dbReference type="Pfam" id="PF02518">
    <property type="entry name" value="HATPase_c"/>
    <property type="match status" value="1"/>
</dbReference>
<dbReference type="RefSeq" id="WP_157309629.1">
    <property type="nucleotide sequence ID" value="NZ_WRXN01000020.1"/>
</dbReference>
<protein>
    <recommendedName>
        <fullName evidence="2">histidine kinase</fullName>
        <ecNumber evidence="2">2.7.13.3</ecNumber>
    </recommendedName>
</protein>
<dbReference type="PROSITE" id="PS50109">
    <property type="entry name" value="HIS_KIN"/>
    <property type="match status" value="1"/>
</dbReference>
<dbReference type="InterPro" id="IPR004358">
    <property type="entry name" value="Sig_transdc_His_kin-like_C"/>
</dbReference>
<evidence type="ECO:0000256" key="6">
    <source>
        <dbReference type="ARBA" id="ARBA00023012"/>
    </source>
</evidence>
<evidence type="ECO:0000256" key="3">
    <source>
        <dbReference type="ARBA" id="ARBA00022553"/>
    </source>
</evidence>
<name>A0A7K1UCV3_9BACT</name>
<accession>A0A7K1UCV3</accession>
<dbReference type="CDD" id="cd00082">
    <property type="entry name" value="HisKA"/>
    <property type="match status" value="1"/>
</dbReference>
<dbReference type="PANTHER" id="PTHR43711">
    <property type="entry name" value="TWO-COMPONENT HISTIDINE KINASE"/>
    <property type="match status" value="1"/>
</dbReference>
<dbReference type="Proteomes" id="UP000461730">
    <property type="component" value="Unassembled WGS sequence"/>
</dbReference>
<dbReference type="GO" id="GO:0000155">
    <property type="term" value="F:phosphorelay sensor kinase activity"/>
    <property type="evidence" value="ECO:0007669"/>
    <property type="project" value="InterPro"/>
</dbReference>
<dbReference type="FunFam" id="3.30.565.10:FF:000006">
    <property type="entry name" value="Sensor histidine kinase WalK"/>
    <property type="match status" value="1"/>
</dbReference>
<dbReference type="Gene3D" id="1.10.287.130">
    <property type="match status" value="1"/>
</dbReference>
<keyword evidence="7" id="KW-0472">Membrane</keyword>
<evidence type="ECO:0000256" key="1">
    <source>
        <dbReference type="ARBA" id="ARBA00000085"/>
    </source>
</evidence>
<keyword evidence="4" id="KW-0808">Transferase</keyword>
<evidence type="ECO:0000256" key="7">
    <source>
        <dbReference type="SAM" id="Phobius"/>
    </source>
</evidence>
<feature type="transmembrane region" description="Helical" evidence="7">
    <location>
        <begin position="178"/>
        <end position="195"/>
    </location>
</feature>
<evidence type="ECO:0000313" key="9">
    <source>
        <dbReference type="EMBL" id="MVT12207.1"/>
    </source>
</evidence>
<comment type="caution">
    <text evidence="9">The sequence shown here is derived from an EMBL/GenBank/DDBJ whole genome shotgun (WGS) entry which is preliminary data.</text>
</comment>
<sequence length="444" mass="50831">MKLYLFSPVEPIYKEEFYKHIRPQNLKVTAYMAFIVLLIVIAIRVASWFIPYQAMLPPFQFREYKLINNSMIGGSFLFTVLLYIVRKKASPLLQNQYHFICLLYALFFIGSCMALTFVAQHNPANTMTMLLIGTLGIAVLLVFSLGQLLLISGISITVFLLFFHIFQVDPETRSLNYISFWLIITAFLFVSRLLYSYHANYFIKIRTIGDKNREIAQANLLKTEILGIVAHDLRNPISGIRTIIHLMEEYPYTKEQEDKYLTWIRDACHTADHIIEELLAAAKRREPDKLQTDYVSLNAWLETVRASWIKQNGFGRNVMLELPQQELKAHIHTSKLQRVVDNLLHNAVKFTPADGRITLGLHTHRGGIRIFVSDTGIGIPQDMQPALFDRFTPSGRPGLNEEPSNGLGLHICKQLVEEHGGSIFVESRENKGAVFNIDLPYTLL</sequence>
<dbReference type="InterPro" id="IPR005467">
    <property type="entry name" value="His_kinase_dom"/>
</dbReference>
<dbReference type="SUPFAM" id="SSF55874">
    <property type="entry name" value="ATPase domain of HSP90 chaperone/DNA topoisomerase II/histidine kinase"/>
    <property type="match status" value="1"/>
</dbReference>
<dbReference type="InterPro" id="IPR050736">
    <property type="entry name" value="Sensor_HK_Regulatory"/>
</dbReference>
<evidence type="ECO:0000256" key="4">
    <source>
        <dbReference type="ARBA" id="ARBA00022679"/>
    </source>
</evidence>
<organism evidence="9 10">
    <name type="scientific">Chitinophaga tropicalis</name>
    <dbReference type="NCBI Taxonomy" id="2683588"/>
    <lineage>
        <taxon>Bacteria</taxon>
        <taxon>Pseudomonadati</taxon>
        <taxon>Bacteroidota</taxon>
        <taxon>Chitinophagia</taxon>
        <taxon>Chitinophagales</taxon>
        <taxon>Chitinophagaceae</taxon>
        <taxon>Chitinophaga</taxon>
    </lineage>
</organism>
<dbReference type="InterPro" id="IPR003594">
    <property type="entry name" value="HATPase_dom"/>
</dbReference>